<keyword evidence="5" id="KW-0547">Nucleotide-binding</keyword>
<evidence type="ECO:0000256" key="9">
    <source>
        <dbReference type="ARBA" id="ARBA00048679"/>
    </source>
</evidence>
<dbReference type="InterPro" id="IPR000719">
    <property type="entry name" value="Prot_kinase_dom"/>
</dbReference>
<comment type="catalytic activity">
    <reaction evidence="8">
        <text>L-threonyl-[protein] + ATP = O-phospho-L-threonyl-[protein] + ADP + H(+)</text>
        <dbReference type="Rhea" id="RHEA:46608"/>
        <dbReference type="Rhea" id="RHEA-COMP:11060"/>
        <dbReference type="Rhea" id="RHEA-COMP:11605"/>
        <dbReference type="ChEBI" id="CHEBI:15378"/>
        <dbReference type="ChEBI" id="CHEBI:30013"/>
        <dbReference type="ChEBI" id="CHEBI:30616"/>
        <dbReference type="ChEBI" id="CHEBI:61977"/>
        <dbReference type="ChEBI" id="CHEBI:456216"/>
        <dbReference type="EC" id="2.7.11.1"/>
    </reaction>
</comment>
<evidence type="ECO:0000256" key="1">
    <source>
        <dbReference type="ARBA" id="ARBA00010507"/>
    </source>
</evidence>
<evidence type="ECO:0000259" key="12">
    <source>
        <dbReference type="PROSITE" id="PS51671"/>
    </source>
</evidence>
<keyword evidence="14" id="KW-1185">Reference proteome</keyword>
<gene>
    <name evidence="13" type="ORF">LUZ62_056716</name>
</gene>
<name>A0AAV8DWX7_9POAL</name>
<dbReference type="InterPro" id="IPR045865">
    <property type="entry name" value="ACT-like_dom_sf"/>
</dbReference>
<feature type="region of interest" description="Disordered" evidence="10">
    <location>
        <begin position="111"/>
        <end position="130"/>
    </location>
</feature>
<keyword evidence="3" id="KW-0723">Serine/threonine-protein kinase</keyword>
<dbReference type="Proteomes" id="UP001140206">
    <property type="component" value="Chromosome 3"/>
</dbReference>
<dbReference type="Gene3D" id="1.10.510.10">
    <property type="entry name" value="Transferase(Phosphotransferase) domain 1"/>
    <property type="match status" value="1"/>
</dbReference>
<evidence type="ECO:0000256" key="10">
    <source>
        <dbReference type="SAM" id="MobiDB-lite"/>
    </source>
</evidence>
<evidence type="ECO:0000256" key="4">
    <source>
        <dbReference type="ARBA" id="ARBA00022679"/>
    </source>
</evidence>
<dbReference type="PROSITE" id="PS00108">
    <property type="entry name" value="PROTEIN_KINASE_ST"/>
    <property type="match status" value="1"/>
</dbReference>
<dbReference type="InterPro" id="IPR001245">
    <property type="entry name" value="Ser-Thr/Tyr_kinase_cat_dom"/>
</dbReference>
<dbReference type="InterPro" id="IPR002912">
    <property type="entry name" value="ACT_dom"/>
</dbReference>
<reference evidence="13" key="1">
    <citation type="submission" date="2022-08" db="EMBL/GenBank/DDBJ databases">
        <authorList>
            <person name="Marques A."/>
        </authorList>
    </citation>
    <scope>NUCLEOTIDE SEQUENCE</scope>
    <source>
        <strain evidence="13">RhyPub2mFocal</strain>
        <tissue evidence="13">Leaves</tissue>
    </source>
</reference>
<dbReference type="Pfam" id="PF07714">
    <property type="entry name" value="PK_Tyr_Ser-Thr"/>
    <property type="match status" value="1"/>
</dbReference>
<evidence type="ECO:0000256" key="5">
    <source>
        <dbReference type="ARBA" id="ARBA00022741"/>
    </source>
</evidence>
<dbReference type="PROSITE" id="PS51671">
    <property type="entry name" value="ACT"/>
    <property type="match status" value="1"/>
</dbReference>
<evidence type="ECO:0000259" key="11">
    <source>
        <dbReference type="PROSITE" id="PS50011"/>
    </source>
</evidence>
<feature type="compositionally biased region" description="Acidic residues" evidence="10">
    <location>
        <begin position="1"/>
        <end position="12"/>
    </location>
</feature>
<feature type="region of interest" description="Disordered" evidence="10">
    <location>
        <begin position="1"/>
        <end position="23"/>
    </location>
</feature>
<dbReference type="SMART" id="SM00220">
    <property type="entry name" value="S_TKc"/>
    <property type="match status" value="1"/>
</dbReference>
<evidence type="ECO:0000256" key="2">
    <source>
        <dbReference type="ARBA" id="ARBA00012513"/>
    </source>
</evidence>
<dbReference type="EC" id="2.7.11.1" evidence="2"/>
<feature type="domain" description="ACT" evidence="12">
    <location>
        <begin position="193"/>
        <end position="267"/>
    </location>
</feature>
<keyword evidence="6" id="KW-0418">Kinase</keyword>
<keyword evidence="4" id="KW-0808">Transferase</keyword>
<evidence type="ECO:0000256" key="6">
    <source>
        <dbReference type="ARBA" id="ARBA00022777"/>
    </source>
</evidence>
<dbReference type="Pfam" id="PF01842">
    <property type="entry name" value="ACT"/>
    <property type="match status" value="1"/>
</dbReference>
<organism evidence="13 14">
    <name type="scientific">Rhynchospora pubera</name>
    <dbReference type="NCBI Taxonomy" id="906938"/>
    <lineage>
        <taxon>Eukaryota</taxon>
        <taxon>Viridiplantae</taxon>
        <taxon>Streptophyta</taxon>
        <taxon>Embryophyta</taxon>
        <taxon>Tracheophyta</taxon>
        <taxon>Spermatophyta</taxon>
        <taxon>Magnoliopsida</taxon>
        <taxon>Liliopsida</taxon>
        <taxon>Poales</taxon>
        <taxon>Cyperaceae</taxon>
        <taxon>Cyperoideae</taxon>
        <taxon>Rhynchosporeae</taxon>
        <taxon>Rhynchospora</taxon>
    </lineage>
</organism>
<dbReference type="SUPFAM" id="SSF55021">
    <property type="entry name" value="ACT-like"/>
    <property type="match status" value="1"/>
</dbReference>
<sequence>MKRDMEELEEGTGESSPPANKGLHSAYLSHQIKNEIYTRLVESGNKEALSNPSLREELDDHFSRLPQSYALDVHVDRAEDVLLHRDILVQCRDPEKRPIFHARFLRYVQQTPDDENDDDESKQSQCVGSSPREYEIGVQNVDKFPNPRGEFEPCTRLEDLNLGFHNTEGTNGKDCTNEVLSARKDAEILPLHEIIFSSIDKPKLLSQLSALLSDLDLNIREAHVFSTSDGFCLDVFVVDGWPDEETEHLLKRLKEIASRKNLSLSGKSHISGSDKLHELLQRVGDSDIDRKMLHIGEKIASGSSGDLYHGTYHGHDVAIKFLRSEHLNNSLEVEFLQEVSILRNVDHANIVRFFGACTNRPDFCIVTEYMPGGNLYDYLHKDHNKLDLPQILKIAIDVSKGMNYLHQHNIIHRDLKSANLLIDSDQVVKVADFGVARLGSQLGDMTAETGTYRWMAPEVINHKPYDHKADVFSFAIVLWEFATSKVPYDNLTPLQAALGVRQGMRPEIPSGLNPRLVDLMKRCWDDTPNKRPSFSDITLELETLLQQIQKKADTGRKNRSKMPKKSQR</sequence>
<evidence type="ECO:0000256" key="3">
    <source>
        <dbReference type="ARBA" id="ARBA00022527"/>
    </source>
</evidence>
<dbReference type="SUPFAM" id="SSF56112">
    <property type="entry name" value="Protein kinase-like (PK-like)"/>
    <property type="match status" value="1"/>
</dbReference>
<dbReference type="GO" id="GO:0004674">
    <property type="term" value="F:protein serine/threonine kinase activity"/>
    <property type="evidence" value="ECO:0007669"/>
    <property type="project" value="UniProtKB-KW"/>
</dbReference>
<protein>
    <recommendedName>
        <fullName evidence="2">non-specific serine/threonine protein kinase</fullName>
        <ecNumber evidence="2">2.7.11.1</ecNumber>
    </recommendedName>
</protein>
<dbReference type="PROSITE" id="PS50011">
    <property type="entry name" value="PROTEIN_KINASE_DOM"/>
    <property type="match status" value="1"/>
</dbReference>
<dbReference type="PANTHER" id="PTHR44329:SF41">
    <property type="entry name" value="OS12G0163800 PROTEIN"/>
    <property type="match status" value="1"/>
</dbReference>
<dbReference type="InterPro" id="IPR051681">
    <property type="entry name" value="Ser/Thr_Kinases-Pseudokinases"/>
</dbReference>
<feature type="compositionally biased region" description="Basic residues" evidence="10">
    <location>
        <begin position="557"/>
        <end position="568"/>
    </location>
</feature>
<proteinExistence type="inferred from homology"/>
<dbReference type="Gene3D" id="3.30.200.20">
    <property type="entry name" value="Phosphorylase Kinase, domain 1"/>
    <property type="match status" value="1"/>
</dbReference>
<comment type="catalytic activity">
    <reaction evidence="9">
        <text>L-seryl-[protein] + ATP = O-phospho-L-seryl-[protein] + ADP + H(+)</text>
        <dbReference type="Rhea" id="RHEA:17989"/>
        <dbReference type="Rhea" id="RHEA-COMP:9863"/>
        <dbReference type="Rhea" id="RHEA-COMP:11604"/>
        <dbReference type="ChEBI" id="CHEBI:15378"/>
        <dbReference type="ChEBI" id="CHEBI:29999"/>
        <dbReference type="ChEBI" id="CHEBI:30616"/>
        <dbReference type="ChEBI" id="CHEBI:83421"/>
        <dbReference type="ChEBI" id="CHEBI:456216"/>
        <dbReference type="EC" id="2.7.11.1"/>
    </reaction>
</comment>
<dbReference type="PANTHER" id="PTHR44329">
    <property type="entry name" value="SERINE/THREONINE-PROTEIN KINASE TNNI3K-RELATED"/>
    <property type="match status" value="1"/>
</dbReference>
<keyword evidence="7" id="KW-0067">ATP-binding</keyword>
<dbReference type="GO" id="GO:0005524">
    <property type="term" value="F:ATP binding"/>
    <property type="evidence" value="ECO:0007669"/>
    <property type="project" value="UniProtKB-KW"/>
</dbReference>
<comment type="similarity">
    <text evidence="1">Belongs to the protein kinase superfamily. TKL Ser/Thr protein kinase family. RAF subfamily.</text>
</comment>
<evidence type="ECO:0000256" key="7">
    <source>
        <dbReference type="ARBA" id="ARBA00022840"/>
    </source>
</evidence>
<evidence type="ECO:0000313" key="13">
    <source>
        <dbReference type="EMBL" id="KAJ4772459.1"/>
    </source>
</evidence>
<feature type="domain" description="Protein kinase" evidence="11">
    <location>
        <begin position="293"/>
        <end position="545"/>
    </location>
</feature>
<dbReference type="Gene3D" id="3.30.70.260">
    <property type="match status" value="1"/>
</dbReference>
<dbReference type="PRINTS" id="PR00109">
    <property type="entry name" value="TYRKINASE"/>
</dbReference>
<dbReference type="FunFam" id="3.30.200.20:FF:000060">
    <property type="entry name" value="Serine/threonine-protein kinase isoform 1"/>
    <property type="match status" value="1"/>
</dbReference>
<dbReference type="CDD" id="cd13999">
    <property type="entry name" value="STKc_MAP3K-like"/>
    <property type="match status" value="1"/>
</dbReference>
<feature type="region of interest" description="Disordered" evidence="10">
    <location>
        <begin position="549"/>
        <end position="568"/>
    </location>
</feature>
<dbReference type="InterPro" id="IPR011009">
    <property type="entry name" value="Kinase-like_dom_sf"/>
</dbReference>
<accession>A0AAV8DWX7</accession>
<dbReference type="EMBL" id="JAMFTS010000003">
    <property type="protein sequence ID" value="KAJ4772459.1"/>
    <property type="molecule type" value="Genomic_DNA"/>
</dbReference>
<comment type="caution">
    <text evidence="13">The sequence shown here is derived from an EMBL/GenBank/DDBJ whole genome shotgun (WGS) entry which is preliminary data.</text>
</comment>
<evidence type="ECO:0000313" key="14">
    <source>
        <dbReference type="Proteomes" id="UP001140206"/>
    </source>
</evidence>
<dbReference type="InterPro" id="IPR008271">
    <property type="entry name" value="Ser/Thr_kinase_AS"/>
</dbReference>
<evidence type="ECO:0000256" key="8">
    <source>
        <dbReference type="ARBA" id="ARBA00047899"/>
    </source>
</evidence>
<dbReference type="AlphaFoldDB" id="A0AAV8DWX7"/>